<comment type="caution">
    <text evidence="1">The sequence shown here is derived from an EMBL/GenBank/DDBJ whole genome shotgun (WGS) entry which is preliminary data.</text>
</comment>
<protein>
    <submittedName>
        <fullName evidence="1">Uncharacterized protein</fullName>
    </submittedName>
</protein>
<dbReference type="Proteomes" id="UP000887013">
    <property type="component" value="Unassembled WGS sequence"/>
</dbReference>
<evidence type="ECO:0000313" key="2">
    <source>
        <dbReference type="Proteomes" id="UP000887013"/>
    </source>
</evidence>
<accession>A0A8X6TCL1</accession>
<keyword evidence="2" id="KW-1185">Reference proteome</keyword>
<organism evidence="1 2">
    <name type="scientific">Nephila pilipes</name>
    <name type="common">Giant wood spider</name>
    <name type="synonym">Nephila maculata</name>
    <dbReference type="NCBI Taxonomy" id="299642"/>
    <lineage>
        <taxon>Eukaryota</taxon>
        <taxon>Metazoa</taxon>
        <taxon>Ecdysozoa</taxon>
        <taxon>Arthropoda</taxon>
        <taxon>Chelicerata</taxon>
        <taxon>Arachnida</taxon>
        <taxon>Araneae</taxon>
        <taxon>Araneomorphae</taxon>
        <taxon>Entelegynae</taxon>
        <taxon>Araneoidea</taxon>
        <taxon>Nephilidae</taxon>
        <taxon>Nephila</taxon>
    </lineage>
</organism>
<dbReference type="EMBL" id="BMAW01006936">
    <property type="protein sequence ID" value="GFT01365.1"/>
    <property type="molecule type" value="Genomic_DNA"/>
</dbReference>
<dbReference type="AlphaFoldDB" id="A0A8X6TCL1"/>
<gene>
    <name evidence="1" type="ORF">NPIL_34551</name>
</gene>
<sequence length="126" mass="14493">MGWTLTALRKGRPLTKHLQGDSSSFRQQHPPPGVCEVCMLIPQQKNEECIQALRHSILHQRYSRQQSYKKVLPWKLWKILGDDLEQRHCLERIIMNIDIPSPALKVSCIDTEGRSFVDSVLKNCSG</sequence>
<evidence type="ECO:0000313" key="1">
    <source>
        <dbReference type="EMBL" id="GFT01365.1"/>
    </source>
</evidence>
<name>A0A8X6TCL1_NEPPI</name>
<dbReference type="OrthoDB" id="10536467at2759"/>
<reference evidence="1" key="1">
    <citation type="submission" date="2020-08" db="EMBL/GenBank/DDBJ databases">
        <title>Multicomponent nature underlies the extraordinary mechanical properties of spider dragline silk.</title>
        <authorList>
            <person name="Kono N."/>
            <person name="Nakamura H."/>
            <person name="Mori M."/>
            <person name="Yoshida Y."/>
            <person name="Ohtoshi R."/>
            <person name="Malay A.D."/>
            <person name="Moran D.A.P."/>
            <person name="Tomita M."/>
            <person name="Numata K."/>
            <person name="Arakawa K."/>
        </authorList>
    </citation>
    <scope>NUCLEOTIDE SEQUENCE</scope>
</reference>
<proteinExistence type="predicted"/>